<gene>
    <name evidence="2" type="ORF">O9K51_06002</name>
</gene>
<evidence type="ECO:0000313" key="3">
    <source>
        <dbReference type="Proteomes" id="UP001163105"/>
    </source>
</evidence>
<feature type="compositionally biased region" description="Polar residues" evidence="1">
    <location>
        <begin position="316"/>
        <end position="326"/>
    </location>
</feature>
<reference evidence="2" key="1">
    <citation type="submission" date="2023-01" db="EMBL/GenBank/DDBJ databases">
        <title>The growth and conidiation of Purpureocillium lavendulum are regulated by nitrogen source and histone H3K14 acetylation.</title>
        <authorList>
            <person name="Tang P."/>
            <person name="Han J."/>
            <person name="Zhang C."/>
            <person name="Tang P."/>
            <person name="Qi F."/>
            <person name="Zhang K."/>
            <person name="Liang L."/>
        </authorList>
    </citation>
    <scope>NUCLEOTIDE SEQUENCE</scope>
    <source>
        <strain evidence="2">YMF1.00683</strain>
    </source>
</reference>
<evidence type="ECO:0000313" key="2">
    <source>
        <dbReference type="EMBL" id="KAJ6442443.1"/>
    </source>
</evidence>
<dbReference type="AlphaFoldDB" id="A0AB34FUF0"/>
<feature type="compositionally biased region" description="Basic and acidic residues" evidence="1">
    <location>
        <begin position="1"/>
        <end position="18"/>
    </location>
</feature>
<feature type="compositionally biased region" description="Basic and acidic residues" evidence="1">
    <location>
        <begin position="256"/>
        <end position="272"/>
    </location>
</feature>
<name>A0AB34FUF0_9HYPO</name>
<protein>
    <submittedName>
        <fullName evidence="2">Uncharacterized protein</fullName>
    </submittedName>
</protein>
<dbReference type="Proteomes" id="UP001163105">
    <property type="component" value="Unassembled WGS sequence"/>
</dbReference>
<keyword evidence="3" id="KW-1185">Reference proteome</keyword>
<feature type="compositionally biased region" description="Basic and acidic residues" evidence="1">
    <location>
        <begin position="184"/>
        <end position="212"/>
    </location>
</feature>
<feature type="region of interest" description="Disordered" evidence="1">
    <location>
        <begin position="1"/>
        <end position="46"/>
    </location>
</feature>
<sequence length="326" mass="37134">MPRRSDMKTRSQGEDRLNPKQSGKTLPKDHVAEGNSSGPSGYPPGYPHPGKNKYYSFLGYGSKPMPVRKYVKLALGHALPMHEMVSLVMKHGPMHHFRFFHLWCKEDQDEWMSQWFIIKTSMRHYDMKLVRLDAGIEPKPPEIVFPKNRPRARFTALDAAGTLERLLGHCDREKKTPKAGNNKHRGDGSDSQKRISGRDPGGHSRDGLARDKGPRRHQNKTAPRRPNTQRRDLSRSKHKHHSKHTIKKPVPTTGAIKEHPQKNKSHDKDIRKNSPPGAGTPCQSTAKHEKVTTLPPQSQPRKDDEFVTTELPAQKQPWNFDNLSID</sequence>
<feature type="compositionally biased region" description="Basic residues" evidence="1">
    <location>
        <begin position="213"/>
        <end position="223"/>
    </location>
</feature>
<comment type="caution">
    <text evidence="2">The sequence shown here is derived from an EMBL/GenBank/DDBJ whole genome shotgun (WGS) entry which is preliminary data.</text>
</comment>
<dbReference type="EMBL" id="JAQHRD010000004">
    <property type="protein sequence ID" value="KAJ6442443.1"/>
    <property type="molecule type" value="Genomic_DNA"/>
</dbReference>
<evidence type="ECO:0000256" key="1">
    <source>
        <dbReference type="SAM" id="MobiDB-lite"/>
    </source>
</evidence>
<organism evidence="2 3">
    <name type="scientific">Purpureocillium lavendulum</name>
    <dbReference type="NCBI Taxonomy" id="1247861"/>
    <lineage>
        <taxon>Eukaryota</taxon>
        <taxon>Fungi</taxon>
        <taxon>Dikarya</taxon>
        <taxon>Ascomycota</taxon>
        <taxon>Pezizomycotina</taxon>
        <taxon>Sordariomycetes</taxon>
        <taxon>Hypocreomycetidae</taxon>
        <taxon>Hypocreales</taxon>
        <taxon>Ophiocordycipitaceae</taxon>
        <taxon>Purpureocillium</taxon>
    </lineage>
</organism>
<feature type="compositionally biased region" description="Basic residues" evidence="1">
    <location>
        <begin position="236"/>
        <end position="247"/>
    </location>
</feature>
<proteinExistence type="predicted"/>
<accession>A0AB34FUF0</accession>
<feature type="region of interest" description="Disordered" evidence="1">
    <location>
        <begin position="168"/>
        <end position="326"/>
    </location>
</feature>